<protein>
    <submittedName>
        <fullName evidence="1">Uncharacterized protein</fullName>
    </submittedName>
</protein>
<evidence type="ECO:0000313" key="1">
    <source>
        <dbReference type="EMBL" id="MBC9130758.1"/>
    </source>
</evidence>
<proteinExistence type="predicted"/>
<dbReference type="RefSeq" id="WP_187755206.1">
    <property type="nucleotide sequence ID" value="NZ_JABURY010000013.1"/>
</dbReference>
<evidence type="ECO:0000313" key="2">
    <source>
        <dbReference type="Proteomes" id="UP000651208"/>
    </source>
</evidence>
<gene>
    <name evidence="1" type="ORF">FcAc13_05475</name>
</gene>
<organism evidence="1 2">
    <name type="scientific">Frischella japonica</name>
    <dbReference type="NCBI Taxonomy" id="2741544"/>
    <lineage>
        <taxon>Bacteria</taxon>
        <taxon>Pseudomonadati</taxon>
        <taxon>Pseudomonadota</taxon>
        <taxon>Gammaproteobacteria</taxon>
        <taxon>Orbales</taxon>
        <taxon>Orbaceae</taxon>
        <taxon>Frischella</taxon>
    </lineage>
</organism>
<accession>A0ABR7QXS2</accession>
<sequence length="122" mass="13809">MTIKNPFEIFFSQDSLNPIFEYDSKLNNSVGLLKNNPVAESIEAIRLVRIKDLPVNIQEKLSKQGAHADAVFTLDNRRLYAAREAGTKVNTRWATPENLAEINLNKRFSTDNAAMSIKIRCN</sequence>
<dbReference type="EMBL" id="JABURY010000013">
    <property type="protein sequence ID" value="MBC9130758.1"/>
    <property type="molecule type" value="Genomic_DNA"/>
</dbReference>
<keyword evidence="2" id="KW-1185">Reference proteome</keyword>
<reference evidence="1 2" key="1">
    <citation type="submission" date="2020-06" db="EMBL/GenBank/DDBJ databases">
        <title>Frischella cerana isolated from Apis cerana gut homogenate.</title>
        <authorList>
            <person name="Wolter L.A."/>
            <person name="Suenami S."/>
            <person name="Miyazaki R."/>
        </authorList>
    </citation>
    <scope>NUCLEOTIDE SEQUENCE [LARGE SCALE GENOMIC DNA]</scope>
    <source>
        <strain evidence="1 2">Ac13</strain>
    </source>
</reference>
<comment type="caution">
    <text evidence="1">The sequence shown here is derived from an EMBL/GenBank/DDBJ whole genome shotgun (WGS) entry which is preliminary data.</text>
</comment>
<dbReference type="Proteomes" id="UP000651208">
    <property type="component" value="Unassembled WGS sequence"/>
</dbReference>
<name>A0ABR7QXS2_9GAMM</name>